<evidence type="ECO:0000313" key="2">
    <source>
        <dbReference type="Proteomes" id="UP000236724"/>
    </source>
</evidence>
<dbReference type="OrthoDB" id="5624988at2"/>
<name>A0A1H6F8S0_9GAMM</name>
<evidence type="ECO:0008006" key="3">
    <source>
        <dbReference type="Google" id="ProtNLM"/>
    </source>
</evidence>
<reference evidence="1 2" key="1">
    <citation type="submission" date="2016-10" db="EMBL/GenBank/DDBJ databases">
        <authorList>
            <person name="de Groot N.N."/>
        </authorList>
    </citation>
    <scope>NUCLEOTIDE SEQUENCE [LARGE SCALE GENOMIC DNA]</scope>
    <source>
        <strain evidence="1">MBHS1</strain>
    </source>
</reference>
<dbReference type="EMBL" id="FMSV02000219">
    <property type="protein sequence ID" value="SEH05385.1"/>
    <property type="molecule type" value="Genomic_DNA"/>
</dbReference>
<dbReference type="Proteomes" id="UP000236724">
    <property type="component" value="Unassembled WGS sequence"/>
</dbReference>
<proteinExistence type="predicted"/>
<protein>
    <recommendedName>
        <fullName evidence="3">Type I restriction enzyme R protein N-terminal domain-containing protein</fullName>
    </recommendedName>
</protein>
<evidence type="ECO:0000313" key="1">
    <source>
        <dbReference type="EMBL" id="SEH05385.1"/>
    </source>
</evidence>
<dbReference type="RefSeq" id="WP_103919324.1">
    <property type="nucleotide sequence ID" value="NZ_FMSV02000219.1"/>
</dbReference>
<gene>
    <name evidence="1" type="ORF">MBHS_01238</name>
</gene>
<keyword evidence="2" id="KW-1185">Reference proteome</keyword>
<dbReference type="AlphaFoldDB" id="A0A1H6F8S0"/>
<organism evidence="1 2">
    <name type="scientific">Candidatus Venteria ishoeyi</name>
    <dbReference type="NCBI Taxonomy" id="1899563"/>
    <lineage>
        <taxon>Bacteria</taxon>
        <taxon>Pseudomonadati</taxon>
        <taxon>Pseudomonadota</taxon>
        <taxon>Gammaproteobacteria</taxon>
        <taxon>Thiotrichales</taxon>
        <taxon>Thiotrichaceae</taxon>
        <taxon>Venteria</taxon>
    </lineage>
</organism>
<accession>A0A1H6F8S0</accession>
<sequence length="151" mass="17325">MNNPTREIIEEFAYHYIFSELTLPKSKQDIRHLDRLRDTYIKKLPFISLTSEAAKREFYIAPLLLELLDYIPAEIDVEYPLDAGDNLSGTIDYFIKLASNFVIIEAQKGDLEKGFNQLAVEFIALDKSMDSPQSHLYGAVYFGGCLAFWFA</sequence>